<comment type="caution">
    <text evidence="1">The sequence shown here is derived from an EMBL/GenBank/DDBJ whole genome shotgun (WGS) entry which is preliminary data.</text>
</comment>
<name>A0A0F9HUM4_9ZZZZ</name>
<reference evidence="1" key="1">
    <citation type="journal article" date="2015" name="Nature">
        <title>Complex archaea that bridge the gap between prokaryotes and eukaryotes.</title>
        <authorList>
            <person name="Spang A."/>
            <person name="Saw J.H."/>
            <person name="Jorgensen S.L."/>
            <person name="Zaremba-Niedzwiedzka K."/>
            <person name="Martijn J."/>
            <person name="Lind A.E."/>
            <person name="van Eijk R."/>
            <person name="Schleper C."/>
            <person name="Guy L."/>
            <person name="Ettema T.J."/>
        </authorList>
    </citation>
    <scope>NUCLEOTIDE SEQUENCE</scope>
</reference>
<gene>
    <name evidence="1" type="ORF">LCGC14_1661460</name>
</gene>
<dbReference type="AlphaFoldDB" id="A0A0F9HUM4"/>
<dbReference type="EMBL" id="LAZR01014127">
    <property type="protein sequence ID" value="KKM18862.1"/>
    <property type="molecule type" value="Genomic_DNA"/>
</dbReference>
<proteinExistence type="predicted"/>
<evidence type="ECO:0000313" key="1">
    <source>
        <dbReference type="EMBL" id="KKM18862.1"/>
    </source>
</evidence>
<sequence>MAVTNIPVVEVEKRIKEWLDEEVRMMKEEQVENNDKGKL</sequence>
<organism evidence="1">
    <name type="scientific">marine sediment metagenome</name>
    <dbReference type="NCBI Taxonomy" id="412755"/>
    <lineage>
        <taxon>unclassified sequences</taxon>
        <taxon>metagenomes</taxon>
        <taxon>ecological metagenomes</taxon>
    </lineage>
</organism>
<protein>
    <submittedName>
        <fullName evidence="1">Uncharacterized protein</fullName>
    </submittedName>
</protein>
<accession>A0A0F9HUM4</accession>